<evidence type="ECO:0000313" key="2">
    <source>
        <dbReference type="EMBL" id="KAJ1169694.1"/>
    </source>
</evidence>
<sequence length="354" mass="38817">MVNPRLVMLAVSCDYKEFEEEMIKAQLVEKTNNKKVQEALLSTPNLTLEKALEIATRIESTVSFMEQMSISDKRCQSLKPDVLAVKAKYKKGNKLSGSVPQSTGGKSEKKFTRSLECYRCGSTAQLGNAKFCPAIDKMCAKCYKKSNDNDNSLCLLETSYSQAKIIGLVTQAPPHSTRKTLSPSLLLLAPLAQLPGLPSRNAETGDPKLTLPGSQSVARRREERILTLASLSFNPSPGWGPGGQTHADPAVKATAAFPSLTRPDSQTGAQRRDEETPHPRPFILQAVVRGGGQGGQTNVDPTGRNLCCFPEQRPREGLLTMQDARFRRHIRPTGVHGSSLADRHVPRLPREWCP</sequence>
<feature type="region of interest" description="Disordered" evidence="1">
    <location>
        <begin position="256"/>
        <end position="279"/>
    </location>
</feature>
<gene>
    <name evidence="2" type="ORF">NDU88_001585</name>
</gene>
<dbReference type="EMBL" id="JANPWB010000007">
    <property type="protein sequence ID" value="KAJ1169694.1"/>
    <property type="molecule type" value="Genomic_DNA"/>
</dbReference>
<name>A0AAV7SZY6_PLEWA</name>
<evidence type="ECO:0000313" key="3">
    <source>
        <dbReference type="Proteomes" id="UP001066276"/>
    </source>
</evidence>
<dbReference type="Proteomes" id="UP001066276">
    <property type="component" value="Chromosome 4_1"/>
</dbReference>
<keyword evidence="3" id="KW-1185">Reference proteome</keyword>
<feature type="region of interest" description="Disordered" evidence="1">
    <location>
        <begin position="198"/>
        <end position="218"/>
    </location>
</feature>
<accession>A0AAV7SZY6</accession>
<reference evidence="2" key="1">
    <citation type="journal article" date="2022" name="bioRxiv">
        <title>Sequencing and chromosome-scale assembly of the giantPleurodeles waltlgenome.</title>
        <authorList>
            <person name="Brown T."/>
            <person name="Elewa A."/>
            <person name="Iarovenko S."/>
            <person name="Subramanian E."/>
            <person name="Araus A.J."/>
            <person name="Petzold A."/>
            <person name="Susuki M."/>
            <person name="Suzuki K.-i.T."/>
            <person name="Hayashi T."/>
            <person name="Toyoda A."/>
            <person name="Oliveira C."/>
            <person name="Osipova E."/>
            <person name="Leigh N.D."/>
            <person name="Simon A."/>
            <person name="Yun M.H."/>
        </authorList>
    </citation>
    <scope>NUCLEOTIDE SEQUENCE</scope>
    <source>
        <strain evidence="2">20211129_DDA</strain>
        <tissue evidence="2">Liver</tissue>
    </source>
</reference>
<dbReference type="AlphaFoldDB" id="A0AAV7SZY6"/>
<proteinExistence type="predicted"/>
<organism evidence="2 3">
    <name type="scientific">Pleurodeles waltl</name>
    <name type="common">Iberian ribbed newt</name>
    <dbReference type="NCBI Taxonomy" id="8319"/>
    <lineage>
        <taxon>Eukaryota</taxon>
        <taxon>Metazoa</taxon>
        <taxon>Chordata</taxon>
        <taxon>Craniata</taxon>
        <taxon>Vertebrata</taxon>
        <taxon>Euteleostomi</taxon>
        <taxon>Amphibia</taxon>
        <taxon>Batrachia</taxon>
        <taxon>Caudata</taxon>
        <taxon>Salamandroidea</taxon>
        <taxon>Salamandridae</taxon>
        <taxon>Pleurodelinae</taxon>
        <taxon>Pleurodeles</taxon>
    </lineage>
</organism>
<protein>
    <submittedName>
        <fullName evidence="2">Uncharacterized protein</fullName>
    </submittedName>
</protein>
<evidence type="ECO:0000256" key="1">
    <source>
        <dbReference type="SAM" id="MobiDB-lite"/>
    </source>
</evidence>
<comment type="caution">
    <text evidence="2">The sequence shown here is derived from an EMBL/GenBank/DDBJ whole genome shotgun (WGS) entry which is preliminary data.</text>
</comment>